<dbReference type="InterPro" id="IPR050901">
    <property type="entry name" value="BP-dep_ABC_trans_perm"/>
</dbReference>
<comment type="caution">
    <text evidence="9">The sequence shown here is derived from an EMBL/GenBank/DDBJ whole genome shotgun (WGS) entry which is preliminary data.</text>
</comment>
<evidence type="ECO:0000313" key="10">
    <source>
        <dbReference type="Proteomes" id="UP000237682"/>
    </source>
</evidence>
<dbReference type="PANTHER" id="PTHR32243:SF18">
    <property type="entry name" value="INNER MEMBRANE ABC TRANSPORTER PERMEASE PROTEIN YCJP"/>
    <property type="match status" value="1"/>
</dbReference>
<feature type="domain" description="ABC transmembrane type-1" evidence="8">
    <location>
        <begin position="74"/>
        <end position="266"/>
    </location>
</feature>
<gene>
    <name evidence="9" type="ORF">C5L14_24900</name>
</gene>
<dbReference type="OrthoDB" id="9804370at2"/>
<keyword evidence="5 7" id="KW-1133">Transmembrane helix</keyword>
<evidence type="ECO:0000259" key="8">
    <source>
        <dbReference type="PROSITE" id="PS50928"/>
    </source>
</evidence>
<dbReference type="CDD" id="cd06261">
    <property type="entry name" value="TM_PBP2"/>
    <property type="match status" value="1"/>
</dbReference>
<evidence type="ECO:0000256" key="5">
    <source>
        <dbReference type="ARBA" id="ARBA00022989"/>
    </source>
</evidence>
<feature type="transmembrane region" description="Helical" evidence="7">
    <location>
        <begin position="245"/>
        <end position="266"/>
    </location>
</feature>
<feature type="transmembrane region" description="Helical" evidence="7">
    <location>
        <begin position="78"/>
        <end position="99"/>
    </location>
</feature>
<evidence type="ECO:0000313" key="9">
    <source>
        <dbReference type="EMBL" id="PRH84781.1"/>
    </source>
</evidence>
<keyword evidence="4 7" id="KW-0812">Transmembrane</keyword>
<feature type="transmembrane region" description="Helical" evidence="7">
    <location>
        <begin position="9"/>
        <end position="32"/>
    </location>
</feature>
<comment type="subcellular location">
    <subcellularLocation>
        <location evidence="1 7">Cell membrane</location>
        <topology evidence="1 7">Multi-pass membrane protein</topology>
    </subcellularLocation>
</comment>
<feature type="transmembrane region" description="Helical" evidence="7">
    <location>
        <begin position="145"/>
        <end position="166"/>
    </location>
</feature>
<proteinExistence type="inferred from homology"/>
<dbReference type="RefSeq" id="WP_105864771.1">
    <property type="nucleotide sequence ID" value="NZ_PUEJ01000011.1"/>
</dbReference>
<evidence type="ECO:0000256" key="2">
    <source>
        <dbReference type="ARBA" id="ARBA00022448"/>
    </source>
</evidence>
<comment type="similarity">
    <text evidence="7">Belongs to the binding-protein-dependent transport system permease family.</text>
</comment>
<dbReference type="Proteomes" id="UP000237682">
    <property type="component" value="Unassembled WGS sequence"/>
</dbReference>
<evidence type="ECO:0000256" key="6">
    <source>
        <dbReference type="ARBA" id="ARBA00023136"/>
    </source>
</evidence>
<keyword evidence="6 7" id="KW-0472">Membrane</keyword>
<name>A0A2S9Q608_9HYPH</name>
<dbReference type="InterPro" id="IPR000515">
    <property type="entry name" value="MetI-like"/>
</dbReference>
<evidence type="ECO:0000256" key="7">
    <source>
        <dbReference type="RuleBase" id="RU363032"/>
    </source>
</evidence>
<dbReference type="GO" id="GO:0005886">
    <property type="term" value="C:plasma membrane"/>
    <property type="evidence" value="ECO:0007669"/>
    <property type="project" value="UniProtKB-SubCell"/>
</dbReference>
<dbReference type="InterPro" id="IPR035906">
    <property type="entry name" value="MetI-like_sf"/>
</dbReference>
<dbReference type="SUPFAM" id="SSF161098">
    <property type="entry name" value="MetI-like"/>
    <property type="match status" value="1"/>
</dbReference>
<dbReference type="GO" id="GO:0055085">
    <property type="term" value="P:transmembrane transport"/>
    <property type="evidence" value="ECO:0007669"/>
    <property type="project" value="InterPro"/>
</dbReference>
<evidence type="ECO:0000256" key="4">
    <source>
        <dbReference type="ARBA" id="ARBA00022692"/>
    </source>
</evidence>
<keyword evidence="10" id="KW-1185">Reference proteome</keyword>
<dbReference type="PROSITE" id="PS50928">
    <property type="entry name" value="ABC_TM1"/>
    <property type="match status" value="1"/>
</dbReference>
<reference evidence="9 10" key="1">
    <citation type="submission" date="2018-02" db="EMBL/GenBank/DDBJ databases">
        <title>Whole genome sequencing of endophytic bacterium.</title>
        <authorList>
            <person name="Eedara R."/>
            <person name="Podile A.R."/>
        </authorList>
    </citation>
    <scope>NUCLEOTIDE SEQUENCE [LARGE SCALE GENOMIC DNA]</scope>
    <source>
        <strain evidence="9 10">RP1T</strain>
    </source>
</reference>
<feature type="transmembrane region" description="Helical" evidence="7">
    <location>
        <begin position="187"/>
        <end position="212"/>
    </location>
</feature>
<dbReference type="Gene3D" id="1.10.3720.10">
    <property type="entry name" value="MetI-like"/>
    <property type="match status" value="1"/>
</dbReference>
<keyword evidence="2 7" id="KW-0813">Transport</keyword>
<feature type="transmembrane region" description="Helical" evidence="7">
    <location>
        <begin position="111"/>
        <end position="133"/>
    </location>
</feature>
<dbReference type="Pfam" id="PF00528">
    <property type="entry name" value="BPD_transp_1"/>
    <property type="match status" value="1"/>
</dbReference>
<dbReference type="EMBL" id="PUEJ01000011">
    <property type="protein sequence ID" value="PRH84781.1"/>
    <property type="molecule type" value="Genomic_DNA"/>
</dbReference>
<organism evidence="9 10">
    <name type="scientific">Labrys okinawensis</name>
    <dbReference type="NCBI Taxonomy" id="346911"/>
    <lineage>
        <taxon>Bacteria</taxon>
        <taxon>Pseudomonadati</taxon>
        <taxon>Pseudomonadota</taxon>
        <taxon>Alphaproteobacteria</taxon>
        <taxon>Hyphomicrobiales</taxon>
        <taxon>Xanthobacteraceae</taxon>
        <taxon>Labrys</taxon>
    </lineage>
</organism>
<dbReference type="AlphaFoldDB" id="A0A2S9Q608"/>
<evidence type="ECO:0000256" key="3">
    <source>
        <dbReference type="ARBA" id="ARBA00022475"/>
    </source>
</evidence>
<evidence type="ECO:0000256" key="1">
    <source>
        <dbReference type="ARBA" id="ARBA00004651"/>
    </source>
</evidence>
<keyword evidence="3" id="KW-1003">Cell membrane</keyword>
<protein>
    <submittedName>
        <fullName evidence="9">Carbohydrate ABC transporter permease</fullName>
    </submittedName>
</protein>
<accession>A0A2S9Q608</accession>
<sequence>MVISRSQRLIAASLTYGILALLCLFCLFPFVWMVDTALKPASEVMSNEPSLLIAAPTLDNFARVLFESDFLTYFRNSLIVGVCATLLTLIVSVFASYALSRWGYYPVSRVVGGALLVSQMIPGVLLLVPLYGLMQHLGLLSTYRALIIVYCTFMIPLVTFMLKSFFDDVPRELEEAAEIDGCSRLGFIWRVLLPLTAPGILATSVFAFVAAWNEFMFGYVLINDDARRTLTPGIMIFRGSHQTDWGLLMAASVLAVVPVALGFVYLQRFLVEGLAAGAVKG</sequence>
<dbReference type="PANTHER" id="PTHR32243">
    <property type="entry name" value="MALTOSE TRANSPORT SYSTEM PERMEASE-RELATED"/>
    <property type="match status" value="1"/>
</dbReference>